<protein>
    <submittedName>
        <fullName evidence="2">Portal protein</fullName>
    </submittedName>
</protein>
<dbReference type="Proteomes" id="UP000243488">
    <property type="component" value="Chromosome"/>
</dbReference>
<feature type="region of interest" description="Disordered" evidence="1">
    <location>
        <begin position="381"/>
        <end position="400"/>
    </location>
</feature>
<name>A0A1V0B6Z0_9GAMM</name>
<proteinExistence type="predicted"/>
<dbReference type="STRING" id="1931241.BVH74_12690"/>
<keyword evidence="3" id="KW-1185">Reference proteome</keyword>
<evidence type="ECO:0000313" key="2">
    <source>
        <dbReference type="EMBL" id="AQZ95554.1"/>
    </source>
</evidence>
<reference evidence="2 3" key="1">
    <citation type="submission" date="2017-03" db="EMBL/GenBank/DDBJ databases">
        <title>Complete genome sequence of the novel DNRA strain Pseudomonas sp. S-6-2 isolated from Chinese polluted river sediment. Journal of Biotechnology.</title>
        <authorList>
            <person name="Li J."/>
            <person name="Xiang F."/>
            <person name="Wang L."/>
            <person name="Xi L."/>
            <person name="Liu J."/>
        </authorList>
    </citation>
    <scope>NUCLEOTIDE SEQUENCE [LARGE SCALE GENOMIC DNA]</scope>
    <source>
        <strain evidence="2 3">S-6-2</strain>
    </source>
</reference>
<dbReference type="InterPro" id="IPR009279">
    <property type="entry name" value="Portal_Mu"/>
</dbReference>
<dbReference type="AlphaFoldDB" id="A0A1V0B6Z0"/>
<gene>
    <name evidence="2" type="ORF">BVH74_12690</name>
</gene>
<evidence type="ECO:0000256" key="1">
    <source>
        <dbReference type="SAM" id="MobiDB-lite"/>
    </source>
</evidence>
<dbReference type="KEGG" id="ppha:BVH74_12690"/>
<dbReference type="EMBL" id="CP020100">
    <property type="protein sequence ID" value="AQZ95554.1"/>
    <property type="molecule type" value="Genomic_DNA"/>
</dbReference>
<dbReference type="RefSeq" id="WP_080050422.1">
    <property type="nucleotide sequence ID" value="NZ_CP020100.1"/>
</dbReference>
<dbReference type="Pfam" id="PF06074">
    <property type="entry name" value="Portal_Mu"/>
    <property type="match status" value="1"/>
</dbReference>
<accession>A0A1V0B6Z0</accession>
<evidence type="ECO:0000313" key="3">
    <source>
        <dbReference type="Proteomes" id="UP000243488"/>
    </source>
</evidence>
<organism evidence="2 3">
    <name type="scientific">Halopseudomonas phragmitis</name>
    <dbReference type="NCBI Taxonomy" id="1931241"/>
    <lineage>
        <taxon>Bacteria</taxon>
        <taxon>Pseudomonadati</taxon>
        <taxon>Pseudomonadota</taxon>
        <taxon>Gammaproteobacteria</taxon>
        <taxon>Pseudomonadales</taxon>
        <taxon>Pseudomonadaceae</taxon>
        <taxon>Halopseudomonas</taxon>
    </lineage>
</organism>
<sequence>MDKPTLGQQIATSGDGMDITRPWVGALSQPSDPLLRKAGTDVKIYEELLSDWQVKAMWQQRQRAVVSREWQVDAGGDRPIDIAAADHLREQLNRVGWDRVTERMLYGVYYGYAVSEIIYGHDDRYITWEAIKVRNRRRFRYTPAGELRLLTPTNMVDGVPCPEPYFWHYATGADHDDEPYGMGLAHWLYWPVLFKRNGVKFWLFFLDKYGMPTAKGEFDPQTATEDDKKKLLEAGEAIRTDSTVLIPKGMALELLEAARNGTADYKALYDAMDAAIAKVTVGQVASSQGTPGRLGNDDLQGDVRLDLIKADADLVCESFNNGPVRWLTRWNFPDAELPRVYRVVEEPEDLEGRAERDEKVSRMAGYKPTRHYVEKTYGIELADEPPPAPPTEFAESTAPSDPAEAMLVRTEAQVQPVVDGWNRQLAELAEGGASLDQVRDQLLAMAPELSLDEYAQRMTEALSLAQLAGRNDIEDEVR</sequence>